<dbReference type="RefSeq" id="WP_146522705.1">
    <property type="nucleotide sequence ID" value="NZ_CP151726.1"/>
</dbReference>
<sequence length="139" mass="15458">MNTLSVETPNYVLLDEDHQRIGPSLLPIHPSGECVAVYGFTDKQPYDAYCSHTKEELTPYPLVKCFLQDQLALPGNVVRLIVIDPVDQSETPLRAATMSAVLTALEKRSDHVTLSHRLIWCEPSRAYRVEAISSGAAKH</sequence>
<evidence type="ECO:0000313" key="2">
    <source>
        <dbReference type="Proteomes" id="UP000320176"/>
    </source>
</evidence>
<dbReference type="Proteomes" id="UP000320176">
    <property type="component" value="Unassembled WGS sequence"/>
</dbReference>
<evidence type="ECO:0000313" key="1">
    <source>
        <dbReference type="EMBL" id="TWT93905.1"/>
    </source>
</evidence>
<reference evidence="1 2" key="1">
    <citation type="submission" date="2019-02" db="EMBL/GenBank/DDBJ databases">
        <title>Deep-cultivation of Planctomycetes and their phenomic and genomic characterization uncovers novel biology.</title>
        <authorList>
            <person name="Wiegand S."/>
            <person name="Jogler M."/>
            <person name="Boedeker C."/>
            <person name="Pinto D."/>
            <person name="Vollmers J."/>
            <person name="Rivas-Marin E."/>
            <person name="Kohn T."/>
            <person name="Peeters S.H."/>
            <person name="Heuer A."/>
            <person name="Rast P."/>
            <person name="Oberbeckmann S."/>
            <person name="Bunk B."/>
            <person name="Jeske O."/>
            <person name="Meyerdierks A."/>
            <person name="Storesund J.E."/>
            <person name="Kallscheuer N."/>
            <person name="Luecker S."/>
            <person name="Lage O.M."/>
            <person name="Pohl T."/>
            <person name="Merkel B.J."/>
            <person name="Hornburger P."/>
            <person name="Mueller R.-W."/>
            <person name="Bruemmer F."/>
            <person name="Labrenz M."/>
            <person name="Spormann A.M."/>
            <person name="Op Den Camp H."/>
            <person name="Overmann J."/>
            <person name="Amann R."/>
            <person name="Jetten M.S.M."/>
            <person name="Mascher T."/>
            <person name="Medema M.H."/>
            <person name="Devos D.P."/>
            <person name="Kaster A.-K."/>
            <person name="Ovreas L."/>
            <person name="Rohde M."/>
            <person name="Galperin M.Y."/>
            <person name="Jogler C."/>
        </authorList>
    </citation>
    <scope>NUCLEOTIDE SEQUENCE [LARGE SCALE GENOMIC DNA]</scope>
    <source>
        <strain evidence="1 2">Pla52n</strain>
    </source>
</reference>
<accession>A0A5C6A3F7</accession>
<dbReference type="AlphaFoldDB" id="A0A5C6A3F7"/>
<dbReference type="EMBL" id="SJPN01000008">
    <property type="protein sequence ID" value="TWT93905.1"/>
    <property type="molecule type" value="Genomic_DNA"/>
</dbReference>
<name>A0A5C6A3F7_9BACT</name>
<dbReference type="OrthoDB" id="283632at2"/>
<comment type="caution">
    <text evidence="1">The sequence shown here is derived from an EMBL/GenBank/DDBJ whole genome shotgun (WGS) entry which is preliminary data.</text>
</comment>
<keyword evidence="2" id="KW-1185">Reference proteome</keyword>
<proteinExistence type="predicted"/>
<organism evidence="1 2">
    <name type="scientific">Stieleria varia</name>
    <dbReference type="NCBI Taxonomy" id="2528005"/>
    <lineage>
        <taxon>Bacteria</taxon>
        <taxon>Pseudomonadati</taxon>
        <taxon>Planctomycetota</taxon>
        <taxon>Planctomycetia</taxon>
        <taxon>Pirellulales</taxon>
        <taxon>Pirellulaceae</taxon>
        <taxon>Stieleria</taxon>
    </lineage>
</organism>
<protein>
    <submittedName>
        <fullName evidence="1">Uncharacterized protein</fullName>
    </submittedName>
</protein>
<gene>
    <name evidence="1" type="ORF">Pla52n_57330</name>
</gene>